<dbReference type="AlphaFoldDB" id="A0AAE4CSD9"/>
<proteinExistence type="predicted"/>
<dbReference type="EMBL" id="JAVDYC010000001">
    <property type="protein sequence ID" value="MDR7324041.1"/>
    <property type="molecule type" value="Genomic_DNA"/>
</dbReference>
<evidence type="ECO:0000259" key="2">
    <source>
        <dbReference type="Pfam" id="PF03364"/>
    </source>
</evidence>
<dbReference type="Pfam" id="PF03364">
    <property type="entry name" value="Polyketide_cyc"/>
    <property type="match status" value="1"/>
</dbReference>
<feature type="domain" description="Coenzyme Q-binding protein COQ10 START" evidence="2">
    <location>
        <begin position="10"/>
        <end position="107"/>
    </location>
</feature>
<feature type="region of interest" description="Disordered" evidence="1">
    <location>
        <begin position="275"/>
        <end position="325"/>
    </location>
</feature>
<organism evidence="3 4">
    <name type="scientific">Catenuloplanes niger</name>
    <dbReference type="NCBI Taxonomy" id="587534"/>
    <lineage>
        <taxon>Bacteria</taxon>
        <taxon>Bacillati</taxon>
        <taxon>Actinomycetota</taxon>
        <taxon>Actinomycetes</taxon>
        <taxon>Micromonosporales</taxon>
        <taxon>Micromonosporaceae</taxon>
        <taxon>Catenuloplanes</taxon>
    </lineage>
</organism>
<dbReference type="InterPro" id="IPR023393">
    <property type="entry name" value="START-like_dom_sf"/>
</dbReference>
<dbReference type="InterPro" id="IPR005031">
    <property type="entry name" value="COQ10_START"/>
</dbReference>
<feature type="region of interest" description="Disordered" evidence="1">
    <location>
        <begin position="181"/>
        <end position="263"/>
    </location>
</feature>
<gene>
    <name evidence="3" type="ORF">J2S44_004291</name>
</gene>
<evidence type="ECO:0000256" key="1">
    <source>
        <dbReference type="SAM" id="MobiDB-lite"/>
    </source>
</evidence>
<feature type="compositionally biased region" description="Low complexity" evidence="1">
    <location>
        <begin position="275"/>
        <end position="285"/>
    </location>
</feature>
<name>A0AAE4CSD9_9ACTN</name>
<accession>A0AAE4CSD9</accession>
<dbReference type="Proteomes" id="UP001183629">
    <property type="component" value="Unassembled WGS sequence"/>
</dbReference>
<dbReference type="CDD" id="cd07817">
    <property type="entry name" value="SRPBCC_8"/>
    <property type="match status" value="1"/>
</dbReference>
<dbReference type="PANTHER" id="PTHR33824:SF7">
    <property type="entry name" value="POLYKETIDE CYCLASE_DEHYDRASE AND LIPID TRANSPORT SUPERFAMILY PROTEIN"/>
    <property type="match status" value="1"/>
</dbReference>
<dbReference type="RefSeq" id="WP_310416835.1">
    <property type="nucleotide sequence ID" value="NZ_JAVDYC010000001.1"/>
</dbReference>
<keyword evidence="4" id="KW-1185">Reference proteome</keyword>
<feature type="compositionally biased region" description="Low complexity" evidence="1">
    <location>
        <begin position="240"/>
        <end position="263"/>
    </location>
</feature>
<evidence type="ECO:0000313" key="3">
    <source>
        <dbReference type="EMBL" id="MDR7324041.1"/>
    </source>
</evidence>
<feature type="compositionally biased region" description="Basic residues" evidence="1">
    <location>
        <begin position="316"/>
        <end position="325"/>
    </location>
</feature>
<sequence length="325" mass="33781">MSTVKQAIEVGAPLHAVYEQLSHFENYPQFMSGVQEVTQLSSTKTHWIMDLDGQRREFDAQITECRPDELVAWRATNGPAFSEVITLRPMTAERTQIIAQMDADVAALMPSDRHAQDSLSRRLKADLTSFKRLMENAGFGPHQASGVPLATTMGRAGTNAGMNVGLNKTYGTNEPGITTAGTLSESLTKPTIGAGSGIGAGTKRGNQRSVAPSPAMMRNRRPEPITQPAGRISAAKPAETAGTTESTTTIDTTGTGSGTTTTGATASAVAATGPSTATAAVTGGTRRAGEGISGGMGADSTVDLAAADAATERVPKNSRRTTKKS</sequence>
<evidence type="ECO:0000313" key="4">
    <source>
        <dbReference type="Proteomes" id="UP001183629"/>
    </source>
</evidence>
<dbReference type="Gene3D" id="3.30.530.20">
    <property type="match status" value="1"/>
</dbReference>
<dbReference type="SUPFAM" id="SSF55961">
    <property type="entry name" value="Bet v1-like"/>
    <property type="match status" value="1"/>
</dbReference>
<protein>
    <submittedName>
        <fullName evidence="3">Ribosome-associated toxin RatA of RatAB toxin-antitoxin module</fullName>
    </submittedName>
</protein>
<dbReference type="InterPro" id="IPR047137">
    <property type="entry name" value="ORF3"/>
</dbReference>
<comment type="caution">
    <text evidence="3">The sequence shown here is derived from an EMBL/GenBank/DDBJ whole genome shotgun (WGS) entry which is preliminary data.</text>
</comment>
<reference evidence="3 4" key="1">
    <citation type="submission" date="2023-07" db="EMBL/GenBank/DDBJ databases">
        <title>Sequencing the genomes of 1000 actinobacteria strains.</title>
        <authorList>
            <person name="Klenk H.-P."/>
        </authorList>
    </citation>
    <scope>NUCLEOTIDE SEQUENCE [LARGE SCALE GENOMIC DNA]</scope>
    <source>
        <strain evidence="3 4">DSM 44711</strain>
    </source>
</reference>
<dbReference type="PANTHER" id="PTHR33824">
    <property type="entry name" value="POLYKETIDE CYCLASE/DEHYDRASE AND LIPID TRANSPORT SUPERFAMILY PROTEIN"/>
    <property type="match status" value="1"/>
</dbReference>